<dbReference type="EMBL" id="JADBGI010000021">
    <property type="protein sequence ID" value="MBE3001161.1"/>
    <property type="molecule type" value="Genomic_DNA"/>
</dbReference>
<sequence>MPPRSRRQRSTAVRVAKWALAGVLATQVAVAATLMGINRWRRRVRPQRGVFPRTPAEGLPVGDNEAMVYTYGVDLYDDMLAAIRGARHRVLFESYIIKDDRVGHEFKRALIDAAERGVEVYVIYDGFANLVVPRSFFDFPASVHVLRYPAFRPGVLLFNIRKSGRDHRKILTVDGEVGFVGGYNVGLMYATEWRDTHLKVTGPAVWELENAFVDFWNMNRAAERPELDNLGDAEWDARFRVHRNVPELIIYPIRAMFLEAIDRAKERILITQAYFIPDRELVNALVTAAQRGVDVNVLVPERSNHIIADWLARGQYSHLLDGGVRLWLYQDAMVHAKTATVDGRWSTIGTANMDRLSLTGNYEINAEIFDEGVAKHLETVFDNDLSNARELTVSEWAGRPVAAKFSEIVLAPWRGIL</sequence>
<evidence type="ECO:0000313" key="2">
    <source>
        <dbReference type="EMBL" id="MBE3001161.1"/>
    </source>
</evidence>
<proteinExistence type="predicted"/>
<dbReference type="Gene3D" id="3.30.870.10">
    <property type="entry name" value="Endonuclease Chain A"/>
    <property type="match status" value="2"/>
</dbReference>
<comment type="caution">
    <text evidence="2">The sequence shown here is derived from an EMBL/GenBank/DDBJ whole genome shotgun (WGS) entry which is preliminary data.</text>
</comment>
<dbReference type="CDD" id="cd09159">
    <property type="entry name" value="PLDc_ybhO_like_2"/>
    <property type="match status" value="1"/>
</dbReference>
<feature type="domain" description="PLD phosphodiesterase" evidence="1">
    <location>
        <begin position="162"/>
        <end position="189"/>
    </location>
</feature>
<keyword evidence="3" id="KW-1185">Reference proteome</keyword>
<evidence type="ECO:0000259" key="1">
    <source>
        <dbReference type="PROSITE" id="PS50035"/>
    </source>
</evidence>
<dbReference type="CDD" id="cd09110">
    <property type="entry name" value="PLDc_CLS_1"/>
    <property type="match status" value="1"/>
</dbReference>
<feature type="domain" description="PLD phosphodiesterase" evidence="1">
    <location>
        <begin position="330"/>
        <end position="357"/>
    </location>
</feature>
<gene>
    <name evidence="2" type="ORF">IDM40_21050</name>
</gene>
<dbReference type="InterPro" id="IPR001736">
    <property type="entry name" value="PLipase_D/transphosphatidylase"/>
</dbReference>
<dbReference type="PANTHER" id="PTHR21248:SF22">
    <property type="entry name" value="PHOSPHOLIPASE D"/>
    <property type="match status" value="1"/>
</dbReference>
<dbReference type="Proteomes" id="UP000806528">
    <property type="component" value="Unassembled WGS sequence"/>
</dbReference>
<reference evidence="2 3" key="1">
    <citation type="submission" date="2020-09" db="EMBL/GenBank/DDBJ databases">
        <title>Diversity and distribution of actinomycetes associated with coral in the coast of Hainan.</title>
        <authorList>
            <person name="Li F."/>
        </authorList>
    </citation>
    <scope>NUCLEOTIDE SEQUENCE [LARGE SCALE GENOMIC DNA]</scope>
    <source>
        <strain evidence="2 3">HNM0947</strain>
    </source>
</reference>
<dbReference type="PANTHER" id="PTHR21248">
    <property type="entry name" value="CARDIOLIPIN SYNTHASE"/>
    <property type="match status" value="1"/>
</dbReference>
<protein>
    <submittedName>
        <fullName evidence="2">Phosphatidylserine/phosphatidylglycerophosphate/ cardiolipin synthase family protein</fullName>
    </submittedName>
</protein>
<evidence type="ECO:0000313" key="3">
    <source>
        <dbReference type="Proteomes" id="UP000806528"/>
    </source>
</evidence>
<accession>A0ABR9PBE0</accession>
<name>A0ABR9PBE0_9ACTN</name>
<dbReference type="SUPFAM" id="SSF56024">
    <property type="entry name" value="Phospholipase D/nuclease"/>
    <property type="match status" value="2"/>
</dbReference>
<organism evidence="2 3">
    <name type="scientific">Nocardiopsis coralli</name>
    <dbReference type="NCBI Taxonomy" id="2772213"/>
    <lineage>
        <taxon>Bacteria</taxon>
        <taxon>Bacillati</taxon>
        <taxon>Actinomycetota</taxon>
        <taxon>Actinomycetes</taxon>
        <taxon>Streptosporangiales</taxon>
        <taxon>Nocardiopsidaceae</taxon>
        <taxon>Nocardiopsis</taxon>
    </lineage>
</organism>
<dbReference type="Pfam" id="PF13091">
    <property type="entry name" value="PLDc_2"/>
    <property type="match status" value="2"/>
</dbReference>
<dbReference type="SMART" id="SM00155">
    <property type="entry name" value="PLDc"/>
    <property type="match status" value="2"/>
</dbReference>
<dbReference type="PROSITE" id="PS50035">
    <property type="entry name" value="PLD"/>
    <property type="match status" value="2"/>
</dbReference>
<dbReference type="InterPro" id="IPR025202">
    <property type="entry name" value="PLD-like_dom"/>
</dbReference>